<evidence type="ECO:0000313" key="3">
    <source>
        <dbReference type="EMBL" id="BBE10119.1"/>
    </source>
</evidence>
<dbReference type="PRINTS" id="PR00922">
    <property type="entry name" value="DADACBPTASE3"/>
</dbReference>
<keyword evidence="4" id="KW-1185">Reference proteome</keyword>
<dbReference type="AlphaFoldDB" id="A0A2Z6EXD4"/>
<dbReference type="PANTHER" id="PTHR30023:SF0">
    <property type="entry name" value="PENICILLIN-SENSITIVE CARBOXYPEPTIDASE A"/>
    <property type="match status" value="1"/>
</dbReference>
<dbReference type="Pfam" id="PF02113">
    <property type="entry name" value="Peptidase_S13"/>
    <property type="match status" value="1"/>
</dbReference>
<accession>A0A2Z6EXD4</accession>
<proteinExistence type="inferred from homology"/>
<dbReference type="InterPro" id="IPR012338">
    <property type="entry name" value="Beta-lactam/transpept-like"/>
</dbReference>
<keyword evidence="3" id="KW-0121">Carboxypeptidase</keyword>
<evidence type="ECO:0000256" key="1">
    <source>
        <dbReference type="ARBA" id="ARBA00006096"/>
    </source>
</evidence>
<comment type="similarity">
    <text evidence="1">Belongs to the peptidase S13 family.</text>
</comment>
<dbReference type="InterPro" id="IPR000667">
    <property type="entry name" value="Peptidase_S13"/>
</dbReference>
<dbReference type="Gene3D" id="3.50.80.20">
    <property type="entry name" value="D-Ala-D-Ala carboxypeptidase C, peptidase S13"/>
    <property type="match status" value="1"/>
</dbReference>
<evidence type="ECO:0000313" key="4">
    <source>
        <dbReference type="Proteomes" id="UP000282597"/>
    </source>
</evidence>
<dbReference type="PANTHER" id="PTHR30023">
    <property type="entry name" value="D-ALANYL-D-ALANINE CARBOXYPEPTIDASE"/>
    <property type="match status" value="1"/>
</dbReference>
<name>A0A2Z6EXD4_9BURK</name>
<protein>
    <submittedName>
        <fullName evidence="3">D-alanyl-D-alanine carboxypeptidase/D-alanyl-D-alanine-endopeptidase</fullName>
    </submittedName>
</protein>
<sequence length="482" mass="51934">MFASICLGAIINIADVHARSTPKKASVITAGVLPPTVRAALRQAGVKPSSMSVVVERIDAARPILSVNARRAMIPASTIKLVTTFAGLSILGPDFRWQTKAYVDGELKNGVLQGNLYIKGSGDPKLIPEELIDLVEQIRQAGVVRIEGDLVLDKSYFADSTRYVKWFDENANAPYKVNPDPLLYAFKSLTFTLTPQADGKMLISATPPFEQLYITDTLRITPGLCAGWPAAVVPAVQFAADGSTRVAFSGEYPLACGTRVKSVSVLDHTQFFARGFLALWRQSGGTFSGHVREGPYLSEARLVGLHKGPVLAEIVRDINKFSNNSMANNLFLTIGAQSVKPPADLAKSVGAIKQWLRRTGLVMPEFFISNGSGLSNEARISARSLAALLRAANQSPVAQAFVESFPIVGVDGTMRHRLLNTPLVGRARIKTGTLNEVRAIAGYVSAANGASYIVVSMINDPRAPAAQAAHDALLEWVYQRPH</sequence>
<dbReference type="SUPFAM" id="SSF56601">
    <property type="entry name" value="beta-lactamase/transpeptidase-like"/>
    <property type="match status" value="1"/>
</dbReference>
<dbReference type="GO" id="GO:0000270">
    <property type="term" value="P:peptidoglycan metabolic process"/>
    <property type="evidence" value="ECO:0007669"/>
    <property type="project" value="TreeGrafter"/>
</dbReference>
<dbReference type="GO" id="GO:0004185">
    <property type="term" value="F:serine-type carboxypeptidase activity"/>
    <property type="evidence" value="ECO:0007669"/>
    <property type="project" value="InterPro"/>
</dbReference>
<dbReference type="KEGG" id="mcys:MCB1EB_1958"/>
<dbReference type="Gene3D" id="3.40.710.10">
    <property type="entry name" value="DD-peptidase/beta-lactamase superfamily"/>
    <property type="match status" value="1"/>
</dbReference>
<keyword evidence="3" id="KW-0645">Protease</keyword>
<dbReference type="NCBIfam" id="TIGR00666">
    <property type="entry name" value="PBP4"/>
    <property type="match status" value="1"/>
</dbReference>
<reference evidence="3 4" key="1">
    <citation type="journal article" date="2018" name="Microbes Environ.">
        <title>Comparative Genomic Insights into Endofungal Lifestyles of Two Bacterial Endosymbionts, Mycoavidus cysteinexigens and Burkholderia rhizoxinica.</title>
        <authorList>
            <person name="Sharmin D."/>
            <person name="Guo Y."/>
            <person name="Nishizawa T."/>
            <person name="Ohshima S."/>
            <person name="Sato Y."/>
            <person name="Takashima Y."/>
            <person name="Narisawa K."/>
            <person name="Ohta H."/>
        </authorList>
    </citation>
    <scope>NUCLEOTIDE SEQUENCE [LARGE SCALE GENOMIC DNA]</scope>
    <source>
        <strain evidence="3 4">B1-EB</strain>
    </source>
</reference>
<dbReference type="Proteomes" id="UP000282597">
    <property type="component" value="Chromosome"/>
</dbReference>
<gene>
    <name evidence="3" type="ORF">MCB1EB_1958</name>
</gene>
<keyword evidence="2" id="KW-0378">Hydrolase</keyword>
<dbReference type="EMBL" id="AP018150">
    <property type="protein sequence ID" value="BBE10119.1"/>
    <property type="molecule type" value="Genomic_DNA"/>
</dbReference>
<organism evidence="3 4">
    <name type="scientific">Mycoavidus cysteinexigens</name>
    <dbReference type="NCBI Taxonomy" id="1553431"/>
    <lineage>
        <taxon>Bacteria</taxon>
        <taxon>Pseudomonadati</taxon>
        <taxon>Pseudomonadota</taxon>
        <taxon>Betaproteobacteria</taxon>
        <taxon>Burkholderiales</taxon>
        <taxon>Burkholderiaceae</taxon>
        <taxon>Mycoavidus</taxon>
    </lineage>
</organism>
<evidence type="ECO:0000256" key="2">
    <source>
        <dbReference type="ARBA" id="ARBA00022801"/>
    </source>
</evidence>
<dbReference type="GO" id="GO:0006508">
    <property type="term" value="P:proteolysis"/>
    <property type="evidence" value="ECO:0007669"/>
    <property type="project" value="InterPro"/>
</dbReference>